<dbReference type="EMBL" id="JANPWB010000003">
    <property type="protein sequence ID" value="KAJ1202655.1"/>
    <property type="molecule type" value="Genomic_DNA"/>
</dbReference>
<keyword evidence="2" id="KW-1185">Reference proteome</keyword>
<dbReference type="AlphaFoldDB" id="A0AAV7VLY7"/>
<proteinExistence type="predicted"/>
<sequence length="86" mass="9439">MVGPLRAPSRGPQPRWVHCSIVAAILGHGSRGAVRAISGKAHFKGGVLRSPTEPDAFRPPLLNFWDLRLQLWQDSCNESDFSLAYA</sequence>
<dbReference type="Proteomes" id="UP001066276">
    <property type="component" value="Chromosome 2_1"/>
</dbReference>
<gene>
    <name evidence="1" type="ORF">NDU88_006452</name>
</gene>
<protein>
    <submittedName>
        <fullName evidence="1">Uncharacterized protein</fullName>
    </submittedName>
</protein>
<name>A0AAV7VLY7_PLEWA</name>
<evidence type="ECO:0000313" key="2">
    <source>
        <dbReference type="Proteomes" id="UP001066276"/>
    </source>
</evidence>
<reference evidence="1" key="1">
    <citation type="journal article" date="2022" name="bioRxiv">
        <title>Sequencing and chromosome-scale assembly of the giantPleurodeles waltlgenome.</title>
        <authorList>
            <person name="Brown T."/>
            <person name="Elewa A."/>
            <person name="Iarovenko S."/>
            <person name="Subramanian E."/>
            <person name="Araus A.J."/>
            <person name="Petzold A."/>
            <person name="Susuki M."/>
            <person name="Suzuki K.-i.T."/>
            <person name="Hayashi T."/>
            <person name="Toyoda A."/>
            <person name="Oliveira C."/>
            <person name="Osipova E."/>
            <person name="Leigh N.D."/>
            <person name="Simon A."/>
            <person name="Yun M.H."/>
        </authorList>
    </citation>
    <scope>NUCLEOTIDE SEQUENCE</scope>
    <source>
        <strain evidence="1">20211129_DDA</strain>
        <tissue evidence="1">Liver</tissue>
    </source>
</reference>
<comment type="caution">
    <text evidence="1">The sequence shown here is derived from an EMBL/GenBank/DDBJ whole genome shotgun (WGS) entry which is preliminary data.</text>
</comment>
<organism evidence="1 2">
    <name type="scientific">Pleurodeles waltl</name>
    <name type="common">Iberian ribbed newt</name>
    <dbReference type="NCBI Taxonomy" id="8319"/>
    <lineage>
        <taxon>Eukaryota</taxon>
        <taxon>Metazoa</taxon>
        <taxon>Chordata</taxon>
        <taxon>Craniata</taxon>
        <taxon>Vertebrata</taxon>
        <taxon>Euteleostomi</taxon>
        <taxon>Amphibia</taxon>
        <taxon>Batrachia</taxon>
        <taxon>Caudata</taxon>
        <taxon>Salamandroidea</taxon>
        <taxon>Salamandridae</taxon>
        <taxon>Pleurodelinae</taxon>
        <taxon>Pleurodeles</taxon>
    </lineage>
</organism>
<evidence type="ECO:0000313" key="1">
    <source>
        <dbReference type="EMBL" id="KAJ1202655.1"/>
    </source>
</evidence>
<accession>A0AAV7VLY7</accession>